<dbReference type="PANTHER" id="PTHR23518">
    <property type="entry name" value="C-METHYLTRANSFERASE"/>
    <property type="match status" value="1"/>
</dbReference>
<dbReference type="InterPro" id="IPR020846">
    <property type="entry name" value="MFS_dom"/>
</dbReference>
<keyword evidence="7" id="KW-1185">Reference proteome</keyword>
<evidence type="ECO:0000313" key="6">
    <source>
        <dbReference type="EMBL" id="MBA0084389.1"/>
    </source>
</evidence>
<dbReference type="Gene3D" id="1.20.1250.20">
    <property type="entry name" value="MFS general substrate transporter like domains"/>
    <property type="match status" value="2"/>
</dbReference>
<name>A0A7V8SVZ9_9BACT</name>
<feature type="transmembrane region" description="Helical" evidence="4">
    <location>
        <begin position="83"/>
        <end position="106"/>
    </location>
</feature>
<feature type="domain" description="Major facilitator superfamily (MFS) profile" evidence="5">
    <location>
        <begin position="14"/>
        <end position="399"/>
    </location>
</feature>
<evidence type="ECO:0000256" key="3">
    <source>
        <dbReference type="ARBA" id="ARBA00023136"/>
    </source>
</evidence>
<accession>A0A7V8SVZ9</accession>
<dbReference type="GO" id="GO:0022857">
    <property type="term" value="F:transmembrane transporter activity"/>
    <property type="evidence" value="ECO:0007669"/>
    <property type="project" value="InterPro"/>
</dbReference>
<organism evidence="6 7">
    <name type="scientific">Candidatus Acidiferrum panamense</name>
    <dbReference type="NCBI Taxonomy" id="2741543"/>
    <lineage>
        <taxon>Bacteria</taxon>
        <taxon>Pseudomonadati</taxon>
        <taxon>Acidobacteriota</taxon>
        <taxon>Terriglobia</taxon>
        <taxon>Candidatus Acidiferrales</taxon>
        <taxon>Candidatus Acidiferrum</taxon>
    </lineage>
</organism>
<feature type="transmembrane region" description="Helical" evidence="4">
    <location>
        <begin position="309"/>
        <end position="325"/>
    </location>
</feature>
<protein>
    <submittedName>
        <fullName evidence="6">MFS transporter</fullName>
    </submittedName>
</protein>
<evidence type="ECO:0000256" key="4">
    <source>
        <dbReference type="SAM" id="Phobius"/>
    </source>
</evidence>
<reference evidence="6" key="1">
    <citation type="submission" date="2020-06" db="EMBL/GenBank/DDBJ databases">
        <title>Legume-microbial interactions unlock mineral nutrients during tropical forest succession.</title>
        <authorList>
            <person name="Epihov D.Z."/>
        </authorList>
    </citation>
    <scope>NUCLEOTIDE SEQUENCE [LARGE SCALE GENOMIC DNA]</scope>
    <source>
        <strain evidence="6">Pan2503</strain>
    </source>
</reference>
<feature type="transmembrane region" description="Helical" evidence="4">
    <location>
        <begin position="218"/>
        <end position="240"/>
    </location>
</feature>
<feature type="transmembrane region" description="Helical" evidence="4">
    <location>
        <begin position="252"/>
        <end position="274"/>
    </location>
</feature>
<feature type="transmembrane region" description="Helical" evidence="4">
    <location>
        <begin position="172"/>
        <end position="191"/>
    </location>
</feature>
<dbReference type="CDD" id="cd17370">
    <property type="entry name" value="MFS_MJ1317_like"/>
    <property type="match status" value="1"/>
</dbReference>
<keyword evidence="2 4" id="KW-1133">Transmembrane helix</keyword>
<dbReference type="SUPFAM" id="SSF103473">
    <property type="entry name" value="MFS general substrate transporter"/>
    <property type="match status" value="1"/>
</dbReference>
<dbReference type="AlphaFoldDB" id="A0A7V8SVZ9"/>
<dbReference type="InterPro" id="IPR011701">
    <property type="entry name" value="MFS"/>
</dbReference>
<dbReference type="PROSITE" id="PS50850">
    <property type="entry name" value="MFS"/>
    <property type="match status" value="1"/>
</dbReference>
<evidence type="ECO:0000256" key="1">
    <source>
        <dbReference type="ARBA" id="ARBA00022692"/>
    </source>
</evidence>
<evidence type="ECO:0000259" key="5">
    <source>
        <dbReference type="PROSITE" id="PS50850"/>
    </source>
</evidence>
<comment type="caution">
    <text evidence="6">The sequence shown here is derived from an EMBL/GenBank/DDBJ whole genome shotgun (WGS) entry which is preliminary data.</text>
</comment>
<dbReference type="PANTHER" id="PTHR23518:SF2">
    <property type="entry name" value="MAJOR FACILITATOR SUPERFAMILY TRANSPORTER"/>
    <property type="match status" value="1"/>
</dbReference>
<dbReference type="EMBL" id="JACDQQ010000511">
    <property type="protein sequence ID" value="MBA0084389.1"/>
    <property type="molecule type" value="Genomic_DNA"/>
</dbReference>
<feature type="transmembrane region" description="Helical" evidence="4">
    <location>
        <begin position="377"/>
        <end position="395"/>
    </location>
</feature>
<dbReference type="Proteomes" id="UP000567293">
    <property type="component" value="Unassembled WGS sequence"/>
</dbReference>
<sequence length="399" mass="42369">MPEAAKQQPWLNRTVLGVGLTSLFSDWSHETATAVLPAFLGAIGAGPAWLGAIEGVADGVSSFAKLIAGHYTDRLKRRKPLAVLGYAFTALSTASFGLASCAYQVLLGRIAAWLGRGVRSPARKALLAADVPPHAYGRAFGLERLMDTLGAVVGPLSALWLLDVTDHSYRKVFFWTLLPGFVAVACFWLLVRERPLATPSKRSFLLGLKALPIPFRRLLVGVGIFGAGDFSHSLLILYASRMLAPAHGLTHAVSLAVGLYTLHNAFYAGSAYLSGWLSDHMPTRKIVLAGGYALAGVTAILLATGTHSLPLLAVIFILAGLYIGTEEALEDSLAAELVPQEQHGMAFGTLAAVNAVGDFVSSLLVGSLWSFFNVQTAFAASTILFFAGAVLILRLRTHS</sequence>
<evidence type="ECO:0000313" key="7">
    <source>
        <dbReference type="Proteomes" id="UP000567293"/>
    </source>
</evidence>
<keyword evidence="1 4" id="KW-0812">Transmembrane</keyword>
<gene>
    <name evidence="6" type="ORF">HRJ53_05285</name>
</gene>
<proteinExistence type="predicted"/>
<dbReference type="InterPro" id="IPR036259">
    <property type="entry name" value="MFS_trans_sf"/>
</dbReference>
<dbReference type="Pfam" id="PF07690">
    <property type="entry name" value="MFS_1"/>
    <property type="match status" value="2"/>
</dbReference>
<keyword evidence="3 4" id="KW-0472">Membrane</keyword>
<evidence type="ECO:0000256" key="2">
    <source>
        <dbReference type="ARBA" id="ARBA00022989"/>
    </source>
</evidence>